<reference evidence="1" key="1">
    <citation type="submission" date="2019-09" db="EMBL/GenBank/DDBJ databases">
        <authorList>
            <person name="Hjerde E."/>
        </authorList>
    </citation>
    <scope>NUCLEOTIDE SEQUENCE [LARGE SCALE GENOMIC DNA]</scope>
    <source>
        <strain evidence="1">06/09/160</strain>
        <plasmid evidence="1">pAWOD_2</plasmid>
    </source>
</reference>
<protein>
    <submittedName>
        <fullName evidence="1">Uncharacterized protein</fullName>
    </submittedName>
</protein>
<dbReference type="EMBL" id="LR721753">
    <property type="protein sequence ID" value="VVV07046.1"/>
    <property type="molecule type" value="Genomic_DNA"/>
</dbReference>
<name>A0A5Q4ZYU3_9GAMM</name>
<gene>
    <name evidence="1" type="ORF">AW0309160_04540</name>
</gene>
<keyword evidence="1" id="KW-0614">Plasmid</keyword>
<dbReference type="AlphaFoldDB" id="A0A5Q4ZYU3"/>
<organism evidence="1">
    <name type="scientific">Aliivibrio wodanis</name>
    <dbReference type="NCBI Taxonomy" id="80852"/>
    <lineage>
        <taxon>Bacteria</taxon>
        <taxon>Pseudomonadati</taxon>
        <taxon>Pseudomonadota</taxon>
        <taxon>Gammaproteobacteria</taxon>
        <taxon>Vibrionales</taxon>
        <taxon>Vibrionaceae</taxon>
        <taxon>Aliivibrio</taxon>
    </lineage>
</organism>
<evidence type="ECO:0000313" key="1">
    <source>
        <dbReference type="EMBL" id="VVV07046.1"/>
    </source>
</evidence>
<accession>A0A5Q4ZYU3</accession>
<sequence>MRATDYSKIGQALAKHDHQNKTYSHDALHAIFRELHGSEEEQAQKEAYYYAMSNAYRDTTNALLLSEETASMTPLQVAYKKHEAEALNK</sequence>
<proteinExistence type="predicted"/>
<geneLocation type="plasmid" evidence="1">
    <name>pAWOD_2</name>
</geneLocation>